<keyword evidence="3" id="KW-1185">Reference proteome</keyword>
<comment type="subcellular location">
    <subcellularLocation>
        <location evidence="1">Cytoplasm</location>
        <location evidence="1">Cytoskeleton</location>
        <location evidence="1">Cilium axoneme</location>
    </subcellularLocation>
</comment>
<evidence type="ECO:0000256" key="1">
    <source>
        <dbReference type="ARBA" id="ARBA00004430"/>
    </source>
</evidence>
<sequence>MAPGLLSLPDGVLVHVLFRLSQPERRHAVPLACQHLRQLADSPALNAAVRVKLSGDGCLPRLRSFCGWLAQQRGSVQQLRLAVDGNELDAGDKCEAAALLSAALTACGAAGSLQRLQLVIKGLRFPCSGWVAELRSVHTLAFDCGDKSNNFVVEQSLSGLTQLQDLWLGGADYECLSLGPAARLPPSLSRLHIDNDAAKSLPQQFSQLSRLQALSLNSTNHAPDGYALLAALPALHQLSLTDAACVPPHLSTLTGLVSLTICDGCECLSDDDDDLILAALPRLSRLTSLALAGIPFFELVALPPALRTLAWYPLISGPLPGGPWLQTLRRLEMPLLALLRSLTVLARATNLQQPPVATTVARCPAVTTAATAAAQAWFTHGDTLAAQDMERELVDELSAELLRGDAALADGGSGAAAAAAVAAAWQGGDAAAAAAALSALFPTVFSVSLAFPAAAGGNALVLLHSVCGDGAAATVTAAARVPLRPALATAAAACTLTAAAPLEPAGQRALEAFSRQLGGFLGGALKEQQEAAFNRASAALRARCLAGSQRGPPSCVGSTHPLPLCGPAV</sequence>
<reference evidence="2 3" key="1">
    <citation type="journal article" date="2018" name="Plant J.">
        <title>Genome sequences of Chlorella sorokiniana UTEX 1602 and Micractinium conductrix SAG 241.80: implications to maltose excretion by a green alga.</title>
        <authorList>
            <person name="Arriola M.B."/>
            <person name="Velmurugan N."/>
            <person name="Zhang Y."/>
            <person name="Plunkett M.H."/>
            <person name="Hondzo H."/>
            <person name="Barney B.M."/>
        </authorList>
    </citation>
    <scope>NUCLEOTIDE SEQUENCE [LARGE SCALE GENOMIC DNA]</scope>
    <source>
        <strain evidence="2 3">SAG 241.80</strain>
    </source>
</reference>
<proteinExistence type="predicted"/>
<organism evidence="2 3">
    <name type="scientific">Micractinium conductrix</name>
    <dbReference type="NCBI Taxonomy" id="554055"/>
    <lineage>
        <taxon>Eukaryota</taxon>
        <taxon>Viridiplantae</taxon>
        <taxon>Chlorophyta</taxon>
        <taxon>core chlorophytes</taxon>
        <taxon>Trebouxiophyceae</taxon>
        <taxon>Chlorellales</taxon>
        <taxon>Chlorellaceae</taxon>
        <taxon>Chlorella clade</taxon>
        <taxon>Micractinium</taxon>
    </lineage>
</organism>
<dbReference type="EMBL" id="LHPF02000003">
    <property type="protein sequence ID" value="PSC74846.1"/>
    <property type="molecule type" value="Genomic_DNA"/>
</dbReference>
<dbReference type="AlphaFoldDB" id="A0A2P6VL54"/>
<gene>
    <name evidence="2" type="ORF">C2E20_1745</name>
</gene>
<dbReference type="InterPro" id="IPR032675">
    <property type="entry name" value="LRR_dom_sf"/>
</dbReference>
<accession>A0A2P6VL54</accession>
<comment type="caution">
    <text evidence="2">The sequence shown here is derived from an EMBL/GenBank/DDBJ whole genome shotgun (WGS) entry which is preliminary data.</text>
</comment>
<dbReference type="Gene3D" id="3.80.10.10">
    <property type="entry name" value="Ribonuclease Inhibitor"/>
    <property type="match status" value="1"/>
</dbReference>
<dbReference type="GO" id="GO:0005930">
    <property type="term" value="C:axoneme"/>
    <property type="evidence" value="ECO:0007669"/>
    <property type="project" value="UniProtKB-SubCell"/>
</dbReference>
<name>A0A2P6VL54_9CHLO</name>
<protein>
    <submittedName>
        <fullName evidence="2">TMV resistance N-like</fullName>
    </submittedName>
</protein>
<dbReference type="SUPFAM" id="SSF52047">
    <property type="entry name" value="RNI-like"/>
    <property type="match status" value="1"/>
</dbReference>
<evidence type="ECO:0000313" key="3">
    <source>
        <dbReference type="Proteomes" id="UP000239649"/>
    </source>
</evidence>
<evidence type="ECO:0000313" key="2">
    <source>
        <dbReference type="EMBL" id="PSC74846.1"/>
    </source>
</evidence>
<dbReference type="Proteomes" id="UP000239649">
    <property type="component" value="Unassembled WGS sequence"/>
</dbReference>